<feature type="transmembrane region" description="Helical" evidence="1">
    <location>
        <begin position="15"/>
        <end position="38"/>
    </location>
</feature>
<keyword evidence="1" id="KW-0472">Membrane</keyword>
<accession>A0A7S3QHF8</accession>
<keyword evidence="1" id="KW-0812">Transmembrane</keyword>
<evidence type="ECO:0000313" key="2">
    <source>
        <dbReference type="EMBL" id="CAE0477266.1"/>
    </source>
</evidence>
<reference evidence="2" key="1">
    <citation type="submission" date="2021-01" db="EMBL/GenBank/DDBJ databases">
        <authorList>
            <person name="Corre E."/>
            <person name="Pelletier E."/>
            <person name="Niang G."/>
            <person name="Scheremetjew M."/>
            <person name="Finn R."/>
            <person name="Kale V."/>
            <person name="Holt S."/>
            <person name="Cochrane G."/>
            <person name="Meng A."/>
            <person name="Brown T."/>
            <person name="Cohen L."/>
        </authorList>
    </citation>
    <scope>NUCLEOTIDE SEQUENCE</scope>
    <source>
        <strain evidence="2">MM31A-1</strain>
    </source>
</reference>
<protein>
    <submittedName>
        <fullName evidence="2">Uncharacterized protein</fullName>
    </submittedName>
</protein>
<evidence type="ECO:0000256" key="1">
    <source>
        <dbReference type="SAM" id="Phobius"/>
    </source>
</evidence>
<name>A0A7S3QHF8_9STRA</name>
<dbReference type="AlphaFoldDB" id="A0A7S3QHF8"/>
<dbReference type="EMBL" id="HBIO01028866">
    <property type="protein sequence ID" value="CAE0477266.1"/>
    <property type="molecule type" value="Transcribed_RNA"/>
</dbReference>
<proteinExistence type="predicted"/>
<organism evidence="2">
    <name type="scientific">Chaetoceros debilis</name>
    <dbReference type="NCBI Taxonomy" id="122233"/>
    <lineage>
        <taxon>Eukaryota</taxon>
        <taxon>Sar</taxon>
        <taxon>Stramenopiles</taxon>
        <taxon>Ochrophyta</taxon>
        <taxon>Bacillariophyta</taxon>
        <taxon>Coscinodiscophyceae</taxon>
        <taxon>Chaetocerotophycidae</taxon>
        <taxon>Chaetocerotales</taxon>
        <taxon>Chaetocerotaceae</taxon>
        <taxon>Chaetoceros</taxon>
    </lineage>
</organism>
<gene>
    <name evidence="2" type="ORF">CDEB00056_LOCUS22119</name>
</gene>
<sequence>MLPGVRRVNDDTAKFIFTLLIASYSRVLLLTSVILLILSCLGRKCIPSLQAYKVSLFCLHFLVSSFSKPIICAVVCVCDSYDAAATVDNQAAAVDLLRGRFWFCFKVGLLNMLCKKVGSDGWWFVLSFNVFGRFVC</sequence>
<keyword evidence="1" id="KW-1133">Transmembrane helix</keyword>